<protein>
    <submittedName>
        <fullName evidence="8">MFS general substrate transporter</fullName>
    </submittedName>
</protein>
<proteinExistence type="predicted"/>
<evidence type="ECO:0000256" key="2">
    <source>
        <dbReference type="ARBA" id="ARBA00022692"/>
    </source>
</evidence>
<comment type="subcellular location">
    <subcellularLocation>
        <location evidence="1">Membrane</location>
        <topology evidence="1">Multi-pass membrane protein</topology>
    </subcellularLocation>
</comment>
<dbReference type="OrthoDB" id="5296287at2759"/>
<dbReference type="InterPro" id="IPR020846">
    <property type="entry name" value="MFS_dom"/>
</dbReference>
<dbReference type="Gene3D" id="1.20.1250.20">
    <property type="entry name" value="MFS general substrate transporter like domains"/>
    <property type="match status" value="2"/>
</dbReference>
<feature type="domain" description="Major facilitator superfamily (MFS) profile" evidence="7">
    <location>
        <begin position="42"/>
        <end position="471"/>
    </location>
</feature>
<evidence type="ECO:0000256" key="1">
    <source>
        <dbReference type="ARBA" id="ARBA00004141"/>
    </source>
</evidence>
<feature type="transmembrane region" description="Helical" evidence="6">
    <location>
        <begin position="107"/>
        <end position="125"/>
    </location>
</feature>
<dbReference type="PROSITE" id="PS50850">
    <property type="entry name" value="MFS"/>
    <property type="match status" value="1"/>
</dbReference>
<dbReference type="CDD" id="cd17316">
    <property type="entry name" value="MFS_SV2_like"/>
    <property type="match status" value="1"/>
</dbReference>
<keyword evidence="2 6" id="KW-0812">Transmembrane</keyword>
<dbReference type="STRING" id="1684307.A0A316UDY0"/>
<dbReference type="PANTHER" id="PTHR23508">
    <property type="entry name" value="CARBOXYLIC ACID TRANSPORTER PROTEIN HOMOLOG"/>
    <property type="match status" value="1"/>
</dbReference>
<keyword evidence="9" id="KW-1185">Reference proteome</keyword>
<organism evidence="8 9">
    <name type="scientific">Pseudomicrostroma glucosiphilum</name>
    <dbReference type="NCBI Taxonomy" id="1684307"/>
    <lineage>
        <taxon>Eukaryota</taxon>
        <taxon>Fungi</taxon>
        <taxon>Dikarya</taxon>
        <taxon>Basidiomycota</taxon>
        <taxon>Ustilaginomycotina</taxon>
        <taxon>Exobasidiomycetes</taxon>
        <taxon>Microstromatales</taxon>
        <taxon>Microstromatales incertae sedis</taxon>
        <taxon>Pseudomicrostroma</taxon>
    </lineage>
</organism>
<evidence type="ECO:0000259" key="7">
    <source>
        <dbReference type="PROSITE" id="PS50850"/>
    </source>
</evidence>
<evidence type="ECO:0000256" key="5">
    <source>
        <dbReference type="SAM" id="MobiDB-lite"/>
    </source>
</evidence>
<feature type="transmembrane region" description="Helical" evidence="6">
    <location>
        <begin position="78"/>
        <end position="100"/>
    </location>
</feature>
<evidence type="ECO:0000256" key="3">
    <source>
        <dbReference type="ARBA" id="ARBA00022989"/>
    </source>
</evidence>
<feature type="transmembrane region" description="Helical" evidence="6">
    <location>
        <begin position="331"/>
        <end position="349"/>
    </location>
</feature>
<dbReference type="GO" id="GO:0005886">
    <property type="term" value="C:plasma membrane"/>
    <property type="evidence" value="ECO:0007669"/>
    <property type="project" value="TreeGrafter"/>
</dbReference>
<sequence>MMDPTRGLFKVPTKEERIAQRAGASLNPFTLLGSLNAIQWLLFASGYIAWTMDAYDFFSVSLNVTRLTTAFSKTSTDITTSITLTLLFRSLGAVTFGLLSDRYGRKWPLVGNLFLIAVFSLATGFCRSFGAFLGVRCLFGIAMGGIWGMSAATALENAPAQARGLLSGILQQGYAFGYLIAAGVNLSSFMEGPADRWPRLFYLGAGLSLFAAIFRACLPESELFLRGKAERAAAAQEGVSNDRAFGIALKDMLKTHWKISIYGILFMTGFNFLSHSSQDLYPTMIQKVSLARLPTAEASHLSSMATIIGNCGAIAGGLIAGYLSQYLGRRLTMVAFIVLVGVLIPAWILPTSFSGLAAGAFFIQFGVQGAWGVVPIYLNEIAPPAFRAVWAGLSYQLGNMVSSASAQIEARGGESLQIHNPKCPYNAAGVAVCPTGQEPTIANYAKVSAILLGVVCGYLLLVIIFLGTEARGTHFETAPPATELGAGKVTAGDLREDAEDHGHIGQEKDIEHIGDRETRSQGSSSKEKL</sequence>
<dbReference type="Pfam" id="PF00083">
    <property type="entry name" value="Sugar_tr"/>
    <property type="match status" value="2"/>
</dbReference>
<evidence type="ECO:0000256" key="6">
    <source>
        <dbReference type="SAM" id="Phobius"/>
    </source>
</evidence>
<reference evidence="8 9" key="1">
    <citation type="journal article" date="2018" name="Mol. Biol. Evol.">
        <title>Broad Genomic Sampling Reveals a Smut Pathogenic Ancestry of the Fungal Clade Ustilaginomycotina.</title>
        <authorList>
            <person name="Kijpornyongpan T."/>
            <person name="Mondo S.J."/>
            <person name="Barry K."/>
            <person name="Sandor L."/>
            <person name="Lee J."/>
            <person name="Lipzen A."/>
            <person name="Pangilinan J."/>
            <person name="LaButti K."/>
            <person name="Hainaut M."/>
            <person name="Henrissat B."/>
            <person name="Grigoriev I.V."/>
            <person name="Spatafora J.W."/>
            <person name="Aime M.C."/>
        </authorList>
    </citation>
    <scope>NUCLEOTIDE SEQUENCE [LARGE SCALE GENOMIC DNA]</scope>
    <source>
        <strain evidence="8 9">MCA 4718</strain>
    </source>
</reference>
<feature type="region of interest" description="Disordered" evidence="5">
    <location>
        <begin position="477"/>
        <end position="529"/>
    </location>
</feature>
<keyword evidence="4 6" id="KW-0472">Membrane</keyword>
<evidence type="ECO:0000313" key="9">
    <source>
        <dbReference type="Proteomes" id="UP000245942"/>
    </source>
</evidence>
<dbReference type="GO" id="GO:0015355">
    <property type="term" value="F:secondary active monocarboxylate transmembrane transporter activity"/>
    <property type="evidence" value="ECO:0007669"/>
    <property type="project" value="TreeGrafter"/>
</dbReference>
<feature type="transmembrane region" description="Helical" evidence="6">
    <location>
        <begin position="131"/>
        <end position="152"/>
    </location>
</feature>
<dbReference type="Proteomes" id="UP000245942">
    <property type="component" value="Unassembled WGS sequence"/>
</dbReference>
<keyword evidence="3 6" id="KW-1133">Transmembrane helix</keyword>
<evidence type="ECO:0000256" key="4">
    <source>
        <dbReference type="ARBA" id="ARBA00023136"/>
    </source>
</evidence>
<dbReference type="EMBL" id="KZ819322">
    <property type="protein sequence ID" value="PWN23064.1"/>
    <property type="molecule type" value="Genomic_DNA"/>
</dbReference>
<dbReference type="GO" id="GO:0035879">
    <property type="term" value="P:plasma membrane lactate transport"/>
    <property type="evidence" value="ECO:0007669"/>
    <property type="project" value="TreeGrafter"/>
</dbReference>
<feature type="transmembrane region" description="Helical" evidence="6">
    <location>
        <begin position="259"/>
        <end position="278"/>
    </location>
</feature>
<evidence type="ECO:0000313" key="8">
    <source>
        <dbReference type="EMBL" id="PWN23064.1"/>
    </source>
</evidence>
<dbReference type="InterPro" id="IPR005828">
    <property type="entry name" value="MFS_sugar_transport-like"/>
</dbReference>
<dbReference type="InterPro" id="IPR036259">
    <property type="entry name" value="MFS_trans_sf"/>
</dbReference>
<name>A0A316UDY0_9BASI</name>
<dbReference type="RefSeq" id="XP_025350224.1">
    <property type="nucleotide sequence ID" value="XM_025489049.1"/>
</dbReference>
<accession>A0A316UDY0</accession>
<feature type="transmembrane region" description="Helical" evidence="6">
    <location>
        <begin position="447"/>
        <end position="467"/>
    </location>
</feature>
<dbReference type="PANTHER" id="PTHR23508:SF10">
    <property type="entry name" value="CARBOXYLIC ACID TRANSPORTER PROTEIN HOMOLOG"/>
    <property type="match status" value="1"/>
</dbReference>
<feature type="transmembrane region" description="Helical" evidence="6">
    <location>
        <begin position="29"/>
        <end position="50"/>
    </location>
</feature>
<feature type="transmembrane region" description="Helical" evidence="6">
    <location>
        <begin position="164"/>
        <end position="188"/>
    </location>
</feature>
<dbReference type="GeneID" id="37010783"/>
<dbReference type="AlphaFoldDB" id="A0A316UDY0"/>
<feature type="transmembrane region" description="Helical" evidence="6">
    <location>
        <begin position="298"/>
        <end position="319"/>
    </location>
</feature>
<gene>
    <name evidence="8" type="ORF">BCV69DRAFT_106804</name>
</gene>
<dbReference type="SUPFAM" id="SSF103473">
    <property type="entry name" value="MFS general substrate transporter"/>
    <property type="match status" value="1"/>
</dbReference>
<feature type="compositionally biased region" description="Basic and acidic residues" evidence="5">
    <location>
        <begin position="493"/>
        <end position="529"/>
    </location>
</feature>
<feature type="transmembrane region" description="Helical" evidence="6">
    <location>
        <begin position="200"/>
        <end position="218"/>
    </location>
</feature>